<proteinExistence type="predicted"/>
<dbReference type="AlphaFoldDB" id="X0U839"/>
<protein>
    <submittedName>
        <fullName evidence="1">Uncharacterized protein</fullName>
    </submittedName>
</protein>
<gene>
    <name evidence="1" type="ORF">S01H1_32243</name>
</gene>
<organism evidence="1">
    <name type="scientific">marine sediment metagenome</name>
    <dbReference type="NCBI Taxonomy" id="412755"/>
    <lineage>
        <taxon>unclassified sequences</taxon>
        <taxon>metagenomes</taxon>
        <taxon>ecological metagenomes</taxon>
    </lineage>
</organism>
<sequence length="114" mass="12476">CLKDGQGDPIDLTGAEVTITVAFTMPRQDYYTSPRDQIVVRSPVTVDPDQVANKGYVSWTPGAQGEDDALTPPGDFLYNFEVTYQDGTKQTIPPISYQTMHIQTPVGGRSLNLP</sequence>
<name>X0U839_9ZZZZ</name>
<reference evidence="1" key="1">
    <citation type="journal article" date="2014" name="Front. Microbiol.">
        <title>High frequency of phylogenetically diverse reductive dehalogenase-homologous genes in deep subseafloor sedimentary metagenomes.</title>
        <authorList>
            <person name="Kawai M."/>
            <person name="Futagami T."/>
            <person name="Toyoda A."/>
            <person name="Takaki Y."/>
            <person name="Nishi S."/>
            <person name="Hori S."/>
            <person name="Arai W."/>
            <person name="Tsubouchi T."/>
            <person name="Morono Y."/>
            <person name="Uchiyama I."/>
            <person name="Ito T."/>
            <person name="Fujiyama A."/>
            <person name="Inagaki F."/>
            <person name="Takami H."/>
        </authorList>
    </citation>
    <scope>NUCLEOTIDE SEQUENCE</scope>
    <source>
        <strain evidence="1">Expedition CK06-06</strain>
    </source>
</reference>
<comment type="caution">
    <text evidence="1">The sequence shown here is derived from an EMBL/GenBank/DDBJ whole genome shotgun (WGS) entry which is preliminary data.</text>
</comment>
<feature type="non-terminal residue" evidence="1">
    <location>
        <position position="1"/>
    </location>
</feature>
<evidence type="ECO:0000313" key="1">
    <source>
        <dbReference type="EMBL" id="GAF96527.1"/>
    </source>
</evidence>
<dbReference type="EMBL" id="BARS01019953">
    <property type="protein sequence ID" value="GAF96527.1"/>
    <property type="molecule type" value="Genomic_DNA"/>
</dbReference>
<accession>X0U839</accession>